<name>A0A0B7B825_9EUPU</name>
<organism evidence="1">
    <name type="scientific">Arion vulgaris</name>
    <dbReference type="NCBI Taxonomy" id="1028688"/>
    <lineage>
        <taxon>Eukaryota</taxon>
        <taxon>Metazoa</taxon>
        <taxon>Spiralia</taxon>
        <taxon>Lophotrochozoa</taxon>
        <taxon>Mollusca</taxon>
        <taxon>Gastropoda</taxon>
        <taxon>Heterobranchia</taxon>
        <taxon>Euthyneura</taxon>
        <taxon>Panpulmonata</taxon>
        <taxon>Eupulmonata</taxon>
        <taxon>Stylommatophora</taxon>
        <taxon>Helicina</taxon>
        <taxon>Arionoidea</taxon>
        <taxon>Arionidae</taxon>
        <taxon>Arion</taxon>
    </lineage>
</organism>
<protein>
    <submittedName>
        <fullName evidence="1">Uncharacterized protein</fullName>
    </submittedName>
</protein>
<proteinExistence type="predicted"/>
<dbReference type="AlphaFoldDB" id="A0A0B7B825"/>
<evidence type="ECO:0000313" key="1">
    <source>
        <dbReference type="EMBL" id="CEK89062.1"/>
    </source>
</evidence>
<sequence>MPPAKSTAQNTNSIALATILFDLHEKMHSHTKFNLNLNSQPLESKANYFTSPQRP</sequence>
<gene>
    <name evidence="1" type="primary">ORF168768</name>
</gene>
<dbReference type="EMBL" id="HACG01042197">
    <property type="protein sequence ID" value="CEK89062.1"/>
    <property type="molecule type" value="Transcribed_RNA"/>
</dbReference>
<reference evidence="1" key="1">
    <citation type="submission" date="2014-12" db="EMBL/GenBank/DDBJ databases">
        <title>Insight into the proteome of Arion vulgaris.</title>
        <authorList>
            <person name="Aradska J."/>
            <person name="Bulat T."/>
            <person name="Smidak R."/>
            <person name="Sarate P."/>
            <person name="Gangsoo J."/>
            <person name="Sialana F."/>
            <person name="Bilban M."/>
            <person name="Lubec G."/>
        </authorList>
    </citation>
    <scope>NUCLEOTIDE SEQUENCE</scope>
    <source>
        <tissue evidence="1">Skin</tissue>
    </source>
</reference>
<accession>A0A0B7B825</accession>